<sequence length="548" mass="62548">MHELETIFRDTVVGGLRRKAITTPSRWAESYRVMGQPFPGPWKFDHHPWLRGMHEATHQICIGQKAAQLGFTEVVLNITFFKIDIERRDCLYLLPAKTPDASDFSASRFDAALELSPHLRNLFQHVKNVGHKRAGSANLFVRGTNSRGGVKGLPIGFIVFDELDEMNQDNVILAKERVAGQPTWQIWKISTPTAPNHGINKEFVLSTQDHFIFKCPRCSKQTELIFPECLKIEGEHRLDIKIKGTHLICKECGGTLHQEEKKFFLKDAIWVPFGEKHVDRRGFYVNQLYSSTIQPWELAESYFAAQVDKAEEQEFFNSKLGIPHVPEGAQVTDVEISNAIGPRIKSDPAPKDKLVTMGVDQGTWLHYEIGAWDFLRLGNDLNMNASCEVLAEGKVLNFVELAQLMRQWRVIMCVIDAQPERRLAYEFAVKHWGHVKLCYYSVGASGKQIIIDQDDDSHKVSVDRTSWLDVAFNRFHNKTITLPKDLSNEYRFHIKNQIRRYSKDRHGNPIGEYISIGDDHLGHARCYDEIALPLAASLNTNTDIKAFL</sequence>
<proteinExistence type="predicted"/>
<dbReference type="InterPro" id="IPR046453">
    <property type="entry name" value="GpA_ATPase"/>
</dbReference>
<dbReference type="Pfam" id="PF05876">
    <property type="entry name" value="GpA_ATPase"/>
    <property type="match status" value="1"/>
</dbReference>
<dbReference type="InterPro" id="IPR027417">
    <property type="entry name" value="P-loop_NTPase"/>
</dbReference>
<feature type="domain" description="Terminase large subunit GpA endonuclease" evidence="2">
    <location>
        <begin position="281"/>
        <end position="373"/>
    </location>
</feature>
<protein>
    <recommendedName>
        <fullName evidence="4">Terminase</fullName>
    </recommendedName>
</protein>
<accession>A0A0F9MFA2</accession>
<organism evidence="3">
    <name type="scientific">marine sediment metagenome</name>
    <dbReference type="NCBI Taxonomy" id="412755"/>
    <lineage>
        <taxon>unclassified sequences</taxon>
        <taxon>metagenomes</taxon>
        <taxon>ecological metagenomes</taxon>
    </lineage>
</organism>
<name>A0A0F9MFA2_9ZZZZ</name>
<dbReference type="AlphaFoldDB" id="A0A0F9MFA2"/>
<dbReference type="Pfam" id="PF20454">
    <property type="entry name" value="GpA_nuclease"/>
    <property type="match status" value="1"/>
</dbReference>
<reference evidence="3" key="1">
    <citation type="journal article" date="2015" name="Nature">
        <title>Complex archaea that bridge the gap between prokaryotes and eukaryotes.</title>
        <authorList>
            <person name="Spang A."/>
            <person name="Saw J.H."/>
            <person name="Jorgensen S.L."/>
            <person name="Zaremba-Niedzwiedzka K."/>
            <person name="Martijn J."/>
            <person name="Lind A.E."/>
            <person name="van Eijk R."/>
            <person name="Schleper C."/>
            <person name="Guy L."/>
            <person name="Ettema T.J."/>
        </authorList>
    </citation>
    <scope>NUCLEOTIDE SEQUENCE</scope>
</reference>
<dbReference type="Gene3D" id="3.40.50.300">
    <property type="entry name" value="P-loop containing nucleotide triphosphate hydrolases"/>
    <property type="match status" value="1"/>
</dbReference>
<feature type="domain" description="Phage terminase large subunit GpA ATPase" evidence="1">
    <location>
        <begin position="38"/>
        <end position="270"/>
    </location>
</feature>
<dbReference type="EMBL" id="LAZR01009006">
    <property type="protein sequence ID" value="KKM75270.1"/>
    <property type="molecule type" value="Genomic_DNA"/>
</dbReference>
<dbReference type="GO" id="GO:0004519">
    <property type="term" value="F:endonuclease activity"/>
    <property type="evidence" value="ECO:0007669"/>
    <property type="project" value="InterPro"/>
</dbReference>
<evidence type="ECO:0000313" key="3">
    <source>
        <dbReference type="EMBL" id="KKM75270.1"/>
    </source>
</evidence>
<dbReference type="InterPro" id="IPR046454">
    <property type="entry name" value="GpA_endonuclease"/>
</dbReference>
<comment type="caution">
    <text evidence="3">The sequence shown here is derived from an EMBL/GenBank/DDBJ whole genome shotgun (WGS) entry which is preliminary data.</text>
</comment>
<gene>
    <name evidence="3" type="ORF">LCGC14_1391930</name>
</gene>
<evidence type="ECO:0008006" key="4">
    <source>
        <dbReference type="Google" id="ProtNLM"/>
    </source>
</evidence>
<evidence type="ECO:0000259" key="1">
    <source>
        <dbReference type="Pfam" id="PF05876"/>
    </source>
</evidence>
<dbReference type="GO" id="GO:0016887">
    <property type="term" value="F:ATP hydrolysis activity"/>
    <property type="evidence" value="ECO:0007669"/>
    <property type="project" value="InterPro"/>
</dbReference>
<evidence type="ECO:0000259" key="2">
    <source>
        <dbReference type="Pfam" id="PF20454"/>
    </source>
</evidence>